<gene>
    <name evidence="1" type="ORF">HORIV_10380</name>
</gene>
<reference evidence="2" key="1">
    <citation type="journal article" date="2019" name="Microbiol. Resour. Announc.">
        <title>Complete Genome Sequence of Halomonas olivaria, a Moderately Halophilic Bacterium Isolated from Olive Processing Effluents, Obtained by Nanopore Sequencing.</title>
        <authorList>
            <person name="Nagata S."/>
            <person name="Ii K.M."/>
            <person name="Tsukimi T."/>
            <person name="Miura M.C."/>
            <person name="Galipon J."/>
            <person name="Arakawa K."/>
        </authorList>
    </citation>
    <scope>NUCLEOTIDE SEQUENCE [LARGE SCALE GENOMIC DNA]</scope>
    <source>
        <strain evidence="2">TYRC17</strain>
    </source>
</reference>
<protein>
    <submittedName>
        <fullName evidence="1">Uncharacterized protein</fullName>
    </submittedName>
</protein>
<evidence type="ECO:0000313" key="1">
    <source>
        <dbReference type="EMBL" id="BBI48617.1"/>
    </source>
</evidence>
<accession>A0ABM7GD65</accession>
<name>A0ABM7GD65_9GAMM</name>
<sequence length="91" mass="9706">MPRVINKMVTLIPSPLRLQRRTDTFDESGYCIDLANVEGKRDGFTPYAFNFSYNGVCALNATAIGEDNIAAMAGNIDSSVTAKSAAATGNN</sequence>
<dbReference type="Proteomes" id="UP000289555">
    <property type="component" value="Chromosome"/>
</dbReference>
<keyword evidence="2" id="KW-1185">Reference proteome</keyword>
<evidence type="ECO:0000313" key="2">
    <source>
        <dbReference type="Proteomes" id="UP000289555"/>
    </source>
</evidence>
<proteinExistence type="predicted"/>
<dbReference type="EMBL" id="AP019416">
    <property type="protein sequence ID" value="BBI48617.1"/>
    <property type="molecule type" value="Genomic_DNA"/>
</dbReference>
<organism evidence="1 2">
    <name type="scientific">Vreelandella olivaria</name>
    <dbReference type="NCBI Taxonomy" id="390919"/>
    <lineage>
        <taxon>Bacteria</taxon>
        <taxon>Pseudomonadati</taxon>
        <taxon>Pseudomonadota</taxon>
        <taxon>Gammaproteobacteria</taxon>
        <taxon>Oceanospirillales</taxon>
        <taxon>Halomonadaceae</taxon>
        <taxon>Vreelandella</taxon>
    </lineage>
</organism>